<proteinExistence type="predicted"/>
<keyword evidence="2" id="KW-1185">Reference proteome</keyword>
<evidence type="ECO:0000313" key="2">
    <source>
        <dbReference type="Proteomes" id="UP000286598"/>
    </source>
</evidence>
<protein>
    <submittedName>
        <fullName evidence="1">Uncharacterized protein</fullName>
    </submittedName>
</protein>
<sequence length="189" mass="21595">MKQFLLTLLLTFAVGIGYAQTEHMKFKGIPMEGTLQSFTNQMKTKGFMPIGIQDGVSLLTGEFAGYKNCTIGAVADKSGMICKVSVFFPEMEKWGDLERCYLNYKSMLTEKYGDPKDCVERFQNSYANDDNSKKHELGMDRCKYYSVFSGDNGEIQLEITHQSFTCYVMLSYFDNANQDKLRKQIMDDL</sequence>
<name>A0A3R6KAE6_9BACT</name>
<organism evidence="1 2">
    <name type="scientific">Leyella stercorea</name>
    <dbReference type="NCBI Taxonomy" id="363265"/>
    <lineage>
        <taxon>Bacteria</taxon>
        <taxon>Pseudomonadati</taxon>
        <taxon>Bacteroidota</taxon>
        <taxon>Bacteroidia</taxon>
        <taxon>Bacteroidales</taxon>
        <taxon>Prevotellaceae</taxon>
        <taxon>Leyella</taxon>
    </lineage>
</organism>
<dbReference type="AlphaFoldDB" id="A0A3R6KAE6"/>
<dbReference type="EMBL" id="QRNO01000005">
    <property type="protein sequence ID" value="RHK52500.1"/>
    <property type="molecule type" value="Genomic_DNA"/>
</dbReference>
<accession>A0A3R6KAE6</accession>
<dbReference type="Proteomes" id="UP000286598">
    <property type="component" value="Unassembled WGS sequence"/>
</dbReference>
<reference evidence="1 2" key="1">
    <citation type="submission" date="2018-08" db="EMBL/GenBank/DDBJ databases">
        <title>A genome reference for cultivated species of the human gut microbiota.</title>
        <authorList>
            <person name="Zou Y."/>
            <person name="Xue W."/>
            <person name="Luo G."/>
        </authorList>
    </citation>
    <scope>NUCLEOTIDE SEQUENCE [LARGE SCALE GENOMIC DNA]</scope>
    <source>
        <strain evidence="1 2">AF42-9</strain>
    </source>
</reference>
<comment type="caution">
    <text evidence="1">The sequence shown here is derived from an EMBL/GenBank/DDBJ whole genome shotgun (WGS) entry which is preliminary data.</text>
</comment>
<gene>
    <name evidence="1" type="ORF">DW060_02020</name>
</gene>
<evidence type="ECO:0000313" key="1">
    <source>
        <dbReference type="EMBL" id="RHK52500.1"/>
    </source>
</evidence>
<dbReference type="OrthoDB" id="1025938at2"/>